<dbReference type="GO" id="GO:0016020">
    <property type="term" value="C:membrane"/>
    <property type="evidence" value="ECO:0007669"/>
    <property type="project" value="UniProtKB-SubCell"/>
</dbReference>
<evidence type="ECO:0000256" key="7">
    <source>
        <dbReference type="SAM" id="MobiDB-lite"/>
    </source>
</evidence>
<organism evidence="8 9">
    <name type="scientific">Ceraceosorus bombacis</name>
    <dbReference type="NCBI Taxonomy" id="401625"/>
    <lineage>
        <taxon>Eukaryota</taxon>
        <taxon>Fungi</taxon>
        <taxon>Dikarya</taxon>
        <taxon>Basidiomycota</taxon>
        <taxon>Ustilaginomycotina</taxon>
        <taxon>Exobasidiomycetes</taxon>
        <taxon>Ceraceosorales</taxon>
        <taxon>Ceraceosoraceae</taxon>
        <taxon>Ceraceosorus</taxon>
    </lineage>
</organism>
<dbReference type="Pfam" id="PF04145">
    <property type="entry name" value="Ctr"/>
    <property type="match status" value="1"/>
</dbReference>
<comment type="similarity">
    <text evidence="2 6">Belongs to the copper transporter (Ctr) (TC 1.A.56) family. SLC31A subfamily.</text>
</comment>
<evidence type="ECO:0000256" key="6">
    <source>
        <dbReference type="RuleBase" id="RU367022"/>
    </source>
</evidence>
<dbReference type="InterPro" id="IPR007274">
    <property type="entry name" value="Cop_transporter"/>
</dbReference>
<evidence type="ECO:0000256" key="2">
    <source>
        <dbReference type="ARBA" id="ARBA00006921"/>
    </source>
</evidence>
<accession>A0A0P1BLR4</accession>
<keyword evidence="3 6" id="KW-0812">Transmembrane</keyword>
<dbReference type="PANTHER" id="PTHR12483">
    <property type="entry name" value="SOLUTE CARRIER FAMILY 31 COPPER TRANSPORTERS"/>
    <property type="match status" value="1"/>
</dbReference>
<feature type="compositionally biased region" description="Polar residues" evidence="7">
    <location>
        <begin position="350"/>
        <end position="364"/>
    </location>
</feature>
<proteinExistence type="inferred from homology"/>
<protein>
    <recommendedName>
        <fullName evidence="6">Copper transport protein</fullName>
    </recommendedName>
</protein>
<keyword evidence="4 6" id="KW-1133">Transmembrane helix</keyword>
<reference evidence="8 9" key="1">
    <citation type="submission" date="2014-09" db="EMBL/GenBank/DDBJ databases">
        <authorList>
            <person name="Magalhaes I.L.F."/>
            <person name="Oliveira U."/>
            <person name="Santos F.R."/>
            <person name="Vidigal T.H.D.A."/>
            <person name="Brescovit A.D."/>
            <person name="Santos A.J."/>
        </authorList>
    </citation>
    <scope>NUCLEOTIDE SEQUENCE [LARGE SCALE GENOMIC DNA]</scope>
</reference>
<feature type="region of interest" description="Disordered" evidence="7">
    <location>
        <begin position="348"/>
        <end position="371"/>
    </location>
</feature>
<dbReference type="STRING" id="401625.A0A0P1BLR4"/>
<evidence type="ECO:0000256" key="5">
    <source>
        <dbReference type="ARBA" id="ARBA00023136"/>
    </source>
</evidence>
<evidence type="ECO:0000313" key="8">
    <source>
        <dbReference type="EMBL" id="CEH17731.1"/>
    </source>
</evidence>
<dbReference type="AlphaFoldDB" id="A0A0P1BLR4"/>
<dbReference type="PANTHER" id="PTHR12483:SF73">
    <property type="entry name" value="COPPER TRANSPORT PROTEIN CTR3"/>
    <property type="match status" value="1"/>
</dbReference>
<dbReference type="GO" id="GO:0005375">
    <property type="term" value="F:copper ion transmembrane transporter activity"/>
    <property type="evidence" value="ECO:0007669"/>
    <property type="project" value="UniProtKB-UniRule"/>
</dbReference>
<feature type="transmembrane region" description="Helical" evidence="6">
    <location>
        <begin position="84"/>
        <end position="103"/>
    </location>
</feature>
<evidence type="ECO:0000256" key="1">
    <source>
        <dbReference type="ARBA" id="ARBA00004141"/>
    </source>
</evidence>
<feature type="region of interest" description="Disordered" evidence="7">
    <location>
        <begin position="27"/>
        <end position="46"/>
    </location>
</feature>
<comment type="subcellular location">
    <subcellularLocation>
        <location evidence="1 6">Membrane</location>
        <topology evidence="1 6">Multi-pass membrane protein</topology>
    </subcellularLocation>
</comment>
<evidence type="ECO:0000256" key="3">
    <source>
        <dbReference type="ARBA" id="ARBA00022692"/>
    </source>
</evidence>
<feature type="region of interest" description="Disordered" evidence="7">
    <location>
        <begin position="160"/>
        <end position="183"/>
    </location>
</feature>
<dbReference type="Proteomes" id="UP000054845">
    <property type="component" value="Unassembled WGS sequence"/>
</dbReference>
<sequence length="371" mass="39211">MSMSMDMPTMASSSSSAMAGMSSMSSMMSSAMPSATSSMSMGHSHSDDTMTGMDMGECSMSMLGNWQTVGACFLTSSWRISTEAQFAGTCIGVFMIVVLIESVRRWGREWDRYIVRTAMARRRTLQQERLRASSFNGATVPAARHDQPVASCCAGDVAETQSGGHHGAPSGAQSSADASPMQKDALALEEEGGAPIVLTHSGNAAVAGAARHRLHHESPPAGAAYLAKLERAFFGLPKGSAGERALRSNCPSCFRPTVLQQFIRSLVYAVQFTGAYIVMLIAMSFNGYILISIVLGGLVGHFFSTWDTLCFELEEQEDPYLLTTGGAAGATGFGSNAMAPVTLQHDAGEKTTQSRGQGNDTYGQHSGACCG</sequence>
<keyword evidence="9" id="KW-1185">Reference proteome</keyword>
<evidence type="ECO:0000256" key="4">
    <source>
        <dbReference type="ARBA" id="ARBA00022989"/>
    </source>
</evidence>
<keyword evidence="6" id="KW-0187">Copper transport</keyword>
<keyword evidence="6" id="KW-0406">Ion transport</keyword>
<name>A0A0P1BLR4_9BASI</name>
<dbReference type="OrthoDB" id="161814at2759"/>
<evidence type="ECO:0000313" key="9">
    <source>
        <dbReference type="Proteomes" id="UP000054845"/>
    </source>
</evidence>
<dbReference type="EMBL" id="CCYA01000265">
    <property type="protein sequence ID" value="CEH17731.1"/>
    <property type="molecule type" value="Genomic_DNA"/>
</dbReference>
<keyword evidence="6" id="KW-0813">Transport</keyword>
<keyword evidence="6" id="KW-0186">Copper</keyword>
<keyword evidence="5 6" id="KW-0472">Membrane</keyword>
<feature type="compositionally biased region" description="Low complexity" evidence="7">
    <location>
        <begin position="27"/>
        <end position="43"/>
    </location>
</feature>